<proteinExistence type="predicted"/>
<comment type="caution">
    <text evidence="1">The sequence shown here is derived from an EMBL/GenBank/DDBJ whole genome shotgun (WGS) entry which is preliminary data.</text>
</comment>
<dbReference type="EMBL" id="BARS01025694">
    <property type="protein sequence ID" value="GAG07073.1"/>
    <property type="molecule type" value="Genomic_DNA"/>
</dbReference>
<reference evidence="1" key="1">
    <citation type="journal article" date="2014" name="Front. Microbiol.">
        <title>High frequency of phylogenetically diverse reductive dehalogenase-homologous genes in deep subseafloor sedimentary metagenomes.</title>
        <authorList>
            <person name="Kawai M."/>
            <person name="Futagami T."/>
            <person name="Toyoda A."/>
            <person name="Takaki Y."/>
            <person name="Nishi S."/>
            <person name="Hori S."/>
            <person name="Arai W."/>
            <person name="Tsubouchi T."/>
            <person name="Morono Y."/>
            <person name="Uchiyama I."/>
            <person name="Ito T."/>
            <person name="Fujiyama A."/>
            <person name="Inagaki F."/>
            <person name="Takami H."/>
        </authorList>
    </citation>
    <scope>NUCLEOTIDE SEQUENCE</scope>
    <source>
        <strain evidence="1">Expedition CK06-06</strain>
    </source>
</reference>
<evidence type="ECO:0008006" key="2">
    <source>
        <dbReference type="Google" id="ProtNLM"/>
    </source>
</evidence>
<protein>
    <recommendedName>
        <fullName evidence="2">Ig-like domain-containing protein</fullName>
    </recommendedName>
</protein>
<dbReference type="AlphaFoldDB" id="X0V3I6"/>
<dbReference type="Gene3D" id="2.60.40.10">
    <property type="entry name" value="Immunoglobulins"/>
    <property type="match status" value="2"/>
</dbReference>
<evidence type="ECO:0000313" key="1">
    <source>
        <dbReference type="EMBL" id="GAG07073.1"/>
    </source>
</evidence>
<sequence>VTENYSVTITDGNGCTDTDDVIIWFYTNPTVDLGPDTSTCDGNIITLNAGAGYTTYLWSDSTTNQTLNITLAGNYSVTITDGNGCADRDSIDITIHSNPVVDLGADQEGCDGDIITLDAGVSFTTYQWSDSSTNQTLDVTATGNYSVTITDGNGCTDRDSVNVTINTNPVVDLGADQEGCDGDIITLDAGVGFTTYQWSDSSTNQTLDVTATGNYSVTITDGNGCTDRDSVNVTINANPVVDLGPDISACDGDIVTLDAGADYNYL</sequence>
<feature type="non-terminal residue" evidence="1">
    <location>
        <position position="266"/>
    </location>
</feature>
<dbReference type="InterPro" id="IPR013783">
    <property type="entry name" value="Ig-like_fold"/>
</dbReference>
<feature type="non-terminal residue" evidence="1">
    <location>
        <position position="1"/>
    </location>
</feature>
<name>X0V3I6_9ZZZZ</name>
<organism evidence="1">
    <name type="scientific">marine sediment metagenome</name>
    <dbReference type="NCBI Taxonomy" id="412755"/>
    <lineage>
        <taxon>unclassified sequences</taxon>
        <taxon>metagenomes</taxon>
        <taxon>ecological metagenomes</taxon>
    </lineage>
</organism>
<accession>X0V3I6</accession>
<gene>
    <name evidence="1" type="ORF">S01H1_40568</name>
</gene>